<reference evidence="3 4" key="1">
    <citation type="submission" date="2023-12" db="EMBL/GenBank/DDBJ databases">
        <title>Micromonospora sp. nov., isolated from Atacama Desert.</title>
        <authorList>
            <person name="Carro L."/>
            <person name="Golinska P."/>
            <person name="Klenk H.-P."/>
            <person name="Goodfellow M."/>
        </authorList>
    </citation>
    <scope>NUCLEOTIDE SEQUENCE [LARGE SCALE GENOMIC DNA]</scope>
    <source>
        <strain evidence="3 4">4G53</strain>
    </source>
</reference>
<comment type="caution">
    <text evidence="3">The sequence shown here is derived from an EMBL/GenBank/DDBJ whole genome shotgun (WGS) entry which is preliminary data.</text>
</comment>
<protein>
    <submittedName>
        <fullName evidence="3">PhzF family phenazine biosynthesis protein</fullName>
    </submittedName>
</protein>
<evidence type="ECO:0000256" key="1">
    <source>
        <dbReference type="ARBA" id="ARBA00008270"/>
    </source>
</evidence>
<dbReference type="PIRSF" id="PIRSF016184">
    <property type="entry name" value="PhzC_PhzF"/>
    <property type="match status" value="1"/>
</dbReference>
<keyword evidence="4" id="KW-1185">Reference proteome</keyword>
<dbReference type="Proteomes" id="UP001290101">
    <property type="component" value="Unassembled WGS sequence"/>
</dbReference>
<evidence type="ECO:0000313" key="3">
    <source>
        <dbReference type="EMBL" id="MDZ5494030.1"/>
    </source>
</evidence>
<dbReference type="EMBL" id="JAXOTQ010000059">
    <property type="protein sequence ID" value="MDZ5494030.1"/>
    <property type="molecule type" value="Genomic_DNA"/>
</dbReference>
<dbReference type="PANTHER" id="PTHR13774:SF17">
    <property type="entry name" value="PHENAZINE BIOSYNTHESIS-LIKE DOMAIN-CONTAINING PROTEIN"/>
    <property type="match status" value="1"/>
</dbReference>
<comment type="similarity">
    <text evidence="1">Belongs to the PhzF family.</text>
</comment>
<dbReference type="Gene3D" id="3.10.310.10">
    <property type="entry name" value="Diaminopimelate Epimerase, Chain A, domain 1"/>
    <property type="match status" value="2"/>
</dbReference>
<dbReference type="SUPFAM" id="SSF54506">
    <property type="entry name" value="Diaminopimelate epimerase-like"/>
    <property type="match status" value="1"/>
</dbReference>
<dbReference type="RefSeq" id="WP_322443549.1">
    <property type="nucleotide sequence ID" value="NZ_JAXOTQ010000059.1"/>
</dbReference>
<gene>
    <name evidence="3" type="ORF">U2F25_32030</name>
</gene>
<dbReference type="Pfam" id="PF02567">
    <property type="entry name" value="PhzC-PhzF"/>
    <property type="match status" value="1"/>
</dbReference>
<dbReference type="PANTHER" id="PTHR13774">
    <property type="entry name" value="PHENAZINE BIOSYNTHESIS PROTEIN"/>
    <property type="match status" value="1"/>
</dbReference>
<proteinExistence type="inferred from homology"/>
<dbReference type="InterPro" id="IPR003719">
    <property type="entry name" value="Phenazine_PhzF-like"/>
</dbReference>
<sequence length="276" mass="29103">MRIRVIDAFTDRPFAGNPAAVCLLDTGAWPDEAWMRRVAAEMNLETAFAHPLPETSNADWALRWFTPAGEANLCGHATLATAHALYSDHATPSTVRFASPGGILIANTRHDGTITLDFPAAPPTEAPAPDGIADALGAEPEATYRTGALGDLLAVVGGEATVRALSPDFAALAHLTRREVIRGVIATAPAAHRDGGYDFVSRYFAPANGIPEDPVTGSAHTALAPYWSHRLGRDRLTGLQASTRTGLVHTAVHGDRVHLTGHAVTVLDSVLHHTAG</sequence>
<dbReference type="NCBIfam" id="TIGR00654">
    <property type="entry name" value="PhzF_family"/>
    <property type="match status" value="1"/>
</dbReference>
<accession>A0ABU5JN26</accession>
<evidence type="ECO:0000256" key="2">
    <source>
        <dbReference type="ARBA" id="ARBA00023235"/>
    </source>
</evidence>
<name>A0ABU5JN26_9ACTN</name>
<organism evidence="3 4">
    <name type="scientific">Micromonospora sicca</name>
    <dbReference type="NCBI Taxonomy" id="2202420"/>
    <lineage>
        <taxon>Bacteria</taxon>
        <taxon>Bacillati</taxon>
        <taxon>Actinomycetota</taxon>
        <taxon>Actinomycetes</taxon>
        <taxon>Micromonosporales</taxon>
        <taxon>Micromonosporaceae</taxon>
        <taxon>Micromonospora</taxon>
    </lineage>
</organism>
<evidence type="ECO:0000313" key="4">
    <source>
        <dbReference type="Proteomes" id="UP001290101"/>
    </source>
</evidence>
<keyword evidence="2" id="KW-0413">Isomerase</keyword>